<dbReference type="AlphaFoldDB" id="A0A9N9NHS6"/>
<feature type="non-terminal residue" evidence="1">
    <location>
        <position position="1"/>
    </location>
</feature>
<accession>A0A9N9NHS6</accession>
<comment type="caution">
    <text evidence="1">The sequence shown here is derived from an EMBL/GenBank/DDBJ whole genome shotgun (WGS) entry which is preliminary data.</text>
</comment>
<dbReference type="OrthoDB" id="2442935at2759"/>
<dbReference type="EMBL" id="CAJVPQ010012830">
    <property type="protein sequence ID" value="CAG8733328.1"/>
    <property type="molecule type" value="Genomic_DNA"/>
</dbReference>
<dbReference type="Proteomes" id="UP000789570">
    <property type="component" value="Unassembled WGS sequence"/>
</dbReference>
<sequence length="40" mass="4650">DVHKDPNYNNLSHHKNDVKEALEAIRHWILNVASTSNKLK</sequence>
<organism evidence="1 2">
    <name type="scientific">Funneliformis caledonium</name>
    <dbReference type="NCBI Taxonomy" id="1117310"/>
    <lineage>
        <taxon>Eukaryota</taxon>
        <taxon>Fungi</taxon>
        <taxon>Fungi incertae sedis</taxon>
        <taxon>Mucoromycota</taxon>
        <taxon>Glomeromycotina</taxon>
        <taxon>Glomeromycetes</taxon>
        <taxon>Glomerales</taxon>
        <taxon>Glomeraceae</taxon>
        <taxon>Funneliformis</taxon>
    </lineage>
</organism>
<gene>
    <name evidence="1" type="ORF">FCALED_LOCUS15129</name>
</gene>
<proteinExistence type="predicted"/>
<keyword evidence="2" id="KW-1185">Reference proteome</keyword>
<protein>
    <submittedName>
        <fullName evidence="1">14868_t:CDS:1</fullName>
    </submittedName>
</protein>
<evidence type="ECO:0000313" key="2">
    <source>
        <dbReference type="Proteomes" id="UP000789570"/>
    </source>
</evidence>
<reference evidence="1" key="1">
    <citation type="submission" date="2021-06" db="EMBL/GenBank/DDBJ databases">
        <authorList>
            <person name="Kallberg Y."/>
            <person name="Tangrot J."/>
            <person name="Rosling A."/>
        </authorList>
    </citation>
    <scope>NUCLEOTIDE SEQUENCE</scope>
    <source>
        <strain evidence="1">UK204</strain>
    </source>
</reference>
<evidence type="ECO:0000313" key="1">
    <source>
        <dbReference type="EMBL" id="CAG8733328.1"/>
    </source>
</evidence>
<name>A0A9N9NHS6_9GLOM</name>